<sequence>MFTHFRLLFCVVNTPSKFVPRFVARMEYLMIVVLYLSCLHVIQTTARTHCPDSAFRNISLPRQVRVDDLIGQLDEEELVNQLLKGGAGTTHGPAPPIPRLCIRPYQWRSECLHGYAEDGNATSFPQAISLSASFDRRLIYSISRATAFEARAKYNQYVKTDQYEDHKGIHCFSPVVNIMRHPLWGRTQETLGEDPFLTGALSNAFVRGLSGFPLIGRIPHDDKHLYLAAASCKHFAVHDGPENIPVSRLSFEANVSVADMWLTYFPAFKECLEGGAQSVMCSYNGINGVPACANKWLLTSVLRKAWKFPGFVISDEGALQFMVSHHKAFDNFFEAALASVRAGVNIENSVPEMRGVYSDLPLLVKMGVIKRSQLEALARPLFLTRLRQGEFDPPESNPYAKLTPDEFVQSERHRRLSLIAGCKSTVLLKNLHHFLPLASLKPHTGNRVLRKLGLAGPFAKRIDELLGSYAPTRMPHFEVNLERGLLEVADSLQVAEFCTDGAACTSVNESDYLDVLKDKTLQLLVLTVGTGCSLQRESRDRGSMDLPGQQARLLELANTHAPNLPVVLLVFSASPVHITWAVNSSQVHSILWLGFPGQQAGSVVARILLGSPDASVSAIDVQGKVDDFGPHKAHQRQKDGYWWIPAGRLPFTWYRSLDGLADITEYKMTNQTYRFNVLSVCKNLSYITEPCIQVEFPFGYGLSFNKQPIGVHSFNYRNMDVPALAVASTVGFTFTVEVVNQGILACDEVVQVYMDWLTLFNTSASSYFDGKYAAAYRQLVGFRRVSLFPGMATRLRFVVPPERMSVWSFGAADDPLLCPDSRAPGACGAPVPAQGKIQLSVSGQQPYQQSATDSNVVTAFLTVVAQ</sequence>
<evidence type="ECO:0000259" key="4">
    <source>
        <dbReference type="SMART" id="SM01217"/>
    </source>
</evidence>
<dbReference type="InterPro" id="IPR036962">
    <property type="entry name" value="Glyco_hydro_3_N_sf"/>
</dbReference>
<proteinExistence type="predicted"/>
<organism evidence="6">
    <name type="scientific">Schistocephalus solidus</name>
    <name type="common">Tapeworm</name>
    <dbReference type="NCBI Taxonomy" id="70667"/>
    <lineage>
        <taxon>Eukaryota</taxon>
        <taxon>Metazoa</taxon>
        <taxon>Spiralia</taxon>
        <taxon>Lophotrochozoa</taxon>
        <taxon>Platyhelminthes</taxon>
        <taxon>Cestoda</taxon>
        <taxon>Eucestoda</taxon>
        <taxon>Diphyllobothriidea</taxon>
        <taxon>Diphyllobothriidae</taxon>
        <taxon>Schistocephalus</taxon>
    </lineage>
</organism>
<dbReference type="PANTHER" id="PTHR42721">
    <property type="entry name" value="SUGAR HYDROLASE-RELATED"/>
    <property type="match status" value="1"/>
</dbReference>
<keyword evidence="3" id="KW-0326">Glycosidase</keyword>
<dbReference type="SUPFAM" id="SSF52279">
    <property type="entry name" value="Beta-D-glucan exohydrolase, C-terminal domain"/>
    <property type="match status" value="2"/>
</dbReference>
<dbReference type="GO" id="GO:0031222">
    <property type="term" value="P:arabinan catabolic process"/>
    <property type="evidence" value="ECO:0007669"/>
    <property type="project" value="TreeGrafter"/>
</dbReference>
<evidence type="ECO:0000256" key="3">
    <source>
        <dbReference type="ARBA" id="ARBA00023295"/>
    </source>
</evidence>
<dbReference type="Gene3D" id="3.40.50.1700">
    <property type="entry name" value="Glycoside hydrolase family 3 C-terminal domain"/>
    <property type="match status" value="1"/>
</dbReference>
<dbReference type="PANTHER" id="PTHR42721:SF42">
    <property type="entry name" value="FIBRONECTIN TYPE III-LIKE DOMAIN-CONTAINING PROTEIN"/>
    <property type="match status" value="1"/>
</dbReference>
<dbReference type="InterPro" id="IPR044993">
    <property type="entry name" value="BXL"/>
</dbReference>
<dbReference type="GO" id="GO:0046556">
    <property type="term" value="F:alpha-L-arabinofuranosidase activity"/>
    <property type="evidence" value="ECO:0007669"/>
    <property type="project" value="TreeGrafter"/>
</dbReference>
<evidence type="ECO:0000256" key="2">
    <source>
        <dbReference type="ARBA" id="ARBA00022801"/>
    </source>
</evidence>
<dbReference type="Pfam" id="PF14310">
    <property type="entry name" value="Fn3-like"/>
    <property type="match status" value="1"/>
</dbReference>
<dbReference type="InterPro" id="IPR017853">
    <property type="entry name" value="GH"/>
</dbReference>
<keyword evidence="1" id="KW-0732">Signal</keyword>
<keyword evidence="2" id="KW-0378">Hydrolase</keyword>
<dbReference type="Gene3D" id="3.20.20.300">
    <property type="entry name" value="Glycoside hydrolase, family 3, N-terminal domain"/>
    <property type="match status" value="1"/>
</dbReference>
<evidence type="ECO:0000313" key="6">
    <source>
        <dbReference type="EMBL" id="JAP59929.1"/>
    </source>
</evidence>
<dbReference type="SUPFAM" id="SSF51445">
    <property type="entry name" value="(Trans)glycosidases"/>
    <property type="match status" value="1"/>
</dbReference>
<dbReference type="InterPro" id="IPR036881">
    <property type="entry name" value="Glyco_hydro_3_C_sf"/>
</dbReference>
<dbReference type="InterPro" id="IPR013783">
    <property type="entry name" value="Ig-like_fold"/>
</dbReference>
<accession>A0A0V0J2U0</accession>
<evidence type="ECO:0000313" key="5">
    <source>
        <dbReference type="EMBL" id="JAP48794.1"/>
    </source>
</evidence>
<dbReference type="Pfam" id="PF00933">
    <property type="entry name" value="Glyco_hydro_3"/>
    <property type="match status" value="1"/>
</dbReference>
<dbReference type="AlphaFoldDB" id="A0A0V0J2U0"/>
<dbReference type="SMART" id="SM01217">
    <property type="entry name" value="Fn3_like"/>
    <property type="match status" value="1"/>
</dbReference>
<dbReference type="Pfam" id="PF01915">
    <property type="entry name" value="Glyco_hydro_3_C"/>
    <property type="match status" value="1"/>
</dbReference>
<dbReference type="EMBL" id="GEEE01022623">
    <property type="protein sequence ID" value="JAP40602.1"/>
    <property type="molecule type" value="Transcribed_RNA"/>
</dbReference>
<dbReference type="EMBL" id="GEEE01014431">
    <property type="protein sequence ID" value="JAP48794.1"/>
    <property type="molecule type" value="Transcribed_RNA"/>
</dbReference>
<dbReference type="EMBL" id="GEEE01003296">
    <property type="protein sequence ID" value="JAP59929.1"/>
    <property type="molecule type" value="Transcribed_RNA"/>
</dbReference>
<reference evidence="6" key="1">
    <citation type="submission" date="2016-01" db="EMBL/GenBank/DDBJ databases">
        <title>Reference transcriptome for the parasite Schistocephalus solidus: insights into the molecular evolution of parasitism.</title>
        <authorList>
            <person name="Hebert F.O."/>
            <person name="Grambauer S."/>
            <person name="Barber I."/>
            <person name="Landry C.R."/>
            <person name="Aubin-Horth N."/>
        </authorList>
    </citation>
    <scope>NUCLEOTIDE SEQUENCE</scope>
</reference>
<protein>
    <submittedName>
        <fullName evidence="5">Beta-D-xylosidase 1</fullName>
    </submittedName>
</protein>
<dbReference type="GO" id="GO:0045493">
    <property type="term" value="P:xylan catabolic process"/>
    <property type="evidence" value="ECO:0007669"/>
    <property type="project" value="InterPro"/>
</dbReference>
<dbReference type="PRINTS" id="PR00133">
    <property type="entry name" value="GLHYDRLASE3"/>
</dbReference>
<dbReference type="InterPro" id="IPR001764">
    <property type="entry name" value="Glyco_hydro_3_N"/>
</dbReference>
<dbReference type="InterPro" id="IPR002772">
    <property type="entry name" value="Glyco_hydro_3_C"/>
</dbReference>
<evidence type="ECO:0000256" key="1">
    <source>
        <dbReference type="ARBA" id="ARBA00022729"/>
    </source>
</evidence>
<feature type="domain" description="Fibronectin type III-like" evidence="4">
    <location>
        <begin position="748"/>
        <end position="845"/>
    </location>
</feature>
<dbReference type="GO" id="GO:0009044">
    <property type="term" value="F:xylan 1,4-beta-xylosidase activity"/>
    <property type="evidence" value="ECO:0007669"/>
    <property type="project" value="InterPro"/>
</dbReference>
<gene>
    <name evidence="5" type="primary">BXL1</name>
    <name evidence="6" type="ORF">TR148609</name>
</gene>
<dbReference type="Gene3D" id="2.60.40.10">
    <property type="entry name" value="Immunoglobulins"/>
    <property type="match status" value="1"/>
</dbReference>
<name>A0A0V0J2U0_SCHSO</name>
<dbReference type="InterPro" id="IPR026891">
    <property type="entry name" value="Fn3-like"/>
</dbReference>